<protein>
    <submittedName>
        <fullName evidence="2">Uncharacterized protein</fullName>
    </submittedName>
</protein>
<feature type="transmembrane region" description="Helical" evidence="1">
    <location>
        <begin position="223"/>
        <end position="243"/>
    </location>
</feature>
<gene>
    <name evidence="2" type="ORF">BDV95DRAFT_48225</name>
</gene>
<dbReference type="Proteomes" id="UP000481861">
    <property type="component" value="Unassembled WGS sequence"/>
</dbReference>
<sequence length="459" mass="50527">MWLPFITVPLGSFALSHRSIASTNPAMASTERHPAWTPSDTSALHFSNCTLAATFVATTLRSSAIPLLLADAFLIDGLSAYLSARGLARPSLGSTMEYMLESNATSSMFAFAEQHCLPDICVRLGWEGNPDIAGVGMLTNYMLQAFLVTLYLPVLLLTRYHDAQGSPCVKRGLLAVQYSTPVFLNASVIFSIAMLLAALYSFARALDEPTLLTYSASTMSMLMSLYSVLPAAALQIAAGCVLRRTRGARLVWSLIAGLVVVVLALYVSVPYLHPDSALTKAVDWSSLRNLDGRLDVDMQWELRCPPFKPFLHVQYFSTAFGSLLVFVLLVCIAISVLVTSRPPSKPSWYDCWPARFRWFRWFSVGAVFVAMWFCLGWFVHFRKGLLRAAGKTNKDLEWSFGQILALATWVPVLAELVYIWKQGPVKALSGLLMHPYKVVEITAGTERVGMSQPNSGLSV</sequence>
<dbReference type="OrthoDB" id="4582561at2759"/>
<feature type="transmembrane region" description="Helical" evidence="1">
    <location>
        <begin position="182"/>
        <end position="203"/>
    </location>
</feature>
<evidence type="ECO:0000256" key="1">
    <source>
        <dbReference type="SAM" id="Phobius"/>
    </source>
</evidence>
<keyword evidence="3" id="KW-1185">Reference proteome</keyword>
<organism evidence="2 3">
    <name type="scientific">Massariosphaeria phaeospora</name>
    <dbReference type="NCBI Taxonomy" id="100035"/>
    <lineage>
        <taxon>Eukaryota</taxon>
        <taxon>Fungi</taxon>
        <taxon>Dikarya</taxon>
        <taxon>Ascomycota</taxon>
        <taxon>Pezizomycotina</taxon>
        <taxon>Dothideomycetes</taxon>
        <taxon>Pleosporomycetidae</taxon>
        <taxon>Pleosporales</taxon>
        <taxon>Pleosporales incertae sedis</taxon>
        <taxon>Massariosphaeria</taxon>
    </lineage>
</organism>
<keyword evidence="1" id="KW-1133">Transmembrane helix</keyword>
<evidence type="ECO:0000313" key="2">
    <source>
        <dbReference type="EMBL" id="KAF2871749.1"/>
    </source>
</evidence>
<feature type="transmembrane region" description="Helical" evidence="1">
    <location>
        <begin position="141"/>
        <end position="161"/>
    </location>
</feature>
<feature type="transmembrane region" description="Helical" evidence="1">
    <location>
        <begin position="399"/>
        <end position="420"/>
    </location>
</feature>
<keyword evidence="1" id="KW-0472">Membrane</keyword>
<proteinExistence type="predicted"/>
<feature type="transmembrane region" description="Helical" evidence="1">
    <location>
        <begin position="315"/>
        <end position="338"/>
    </location>
</feature>
<reference evidence="2 3" key="1">
    <citation type="submission" date="2020-01" db="EMBL/GenBank/DDBJ databases">
        <authorList>
            <consortium name="DOE Joint Genome Institute"/>
            <person name="Haridas S."/>
            <person name="Albert R."/>
            <person name="Binder M."/>
            <person name="Bloem J."/>
            <person name="Labutti K."/>
            <person name="Salamov A."/>
            <person name="Andreopoulos B."/>
            <person name="Baker S.E."/>
            <person name="Barry K."/>
            <person name="Bills G."/>
            <person name="Bluhm B.H."/>
            <person name="Cannon C."/>
            <person name="Castanera R."/>
            <person name="Culley D.E."/>
            <person name="Daum C."/>
            <person name="Ezra D."/>
            <person name="Gonzalez J.B."/>
            <person name="Henrissat B."/>
            <person name="Kuo A."/>
            <person name="Liang C."/>
            <person name="Lipzen A."/>
            <person name="Lutzoni F."/>
            <person name="Magnuson J."/>
            <person name="Mondo S."/>
            <person name="Nolan M."/>
            <person name="Ohm R."/>
            <person name="Pangilinan J."/>
            <person name="Park H.-J.H."/>
            <person name="Ramirez L."/>
            <person name="Alfaro M."/>
            <person name="Sun H."/>
            <person name="Tritt A."/>
            <person name="Yoshinaga Y."/>
            <person name="Zwiers L.-H.L."/>
            <person name="Turgeon B.G."/>
            <person name="Goodwin S.B."/>
            <person name="Spatafora J.W."/>
            <person name="Crous P.W."/>
            <person name="Grigoriev I.V."/>
        </authorList>
    </citation>
    <scope>NUCLEOTIDE SEQUENCE [LARGE SCALE GENOMIC DNA]</scope>
    <source>
        <strain evidence="2 3">CBS 611.86</strain>
    </source>
</reference>
<name>A0A7C8I643_9PLEO</name>
<keyword evidence="1" id="KW-0812">Transmembrane</keyword>
<feature type="transmembrane region" description="Helical" evidence="1">
    <location>
        <begin position="358"/>
        <end position="379"/>
    </location>
</feature>
<comment type="caution">
    <text evidence="2">The sequence shown here is derived from an EMBL/GenBank/DDBJ whole genome shotgun (WGS) entry which is preliminary data.</text>
</comment>
<accession>A0A7C8I643</accession>
<evidence type="ECO:0000313" key="3">
    <source>
        <dbReference type="Proteomes" id="UP000481861"/>
    </source>
</evidence>
<feature type="transmembrane region" description="Helical" evidence="1">
    <location>
        <begin position="250"/>
        <end position="269"/>
    </location>
</feature>
<dbReference type="EMBL" id="JAADJZ010000011">
    <property type="protein sequence ID" value="KAF2871749.1"/>
    <property type="molecule type" value="Genomic_DNA"/>
</dbReference>
<dbReference type="AlphaFoldDB" id="A0A7C8I643"/>